<evidence type="ECO:0000313" key="9">
    <source>
        <dbReference type="Proteomes" id="UP000829291"/>
    </source>
</evidence>
<evidence type="ECO:0000256" key="3">
    <source>
        <dbReference type="ARBA" id="ARBA00023125"/>
    </source>
</evidence>
<keyword evidence="2" id="KW-0805">Transcription regulation</keyword>
<dbReference type="CDD" id="cd22031">
    <property type="entry name" value="HMG-box_SoxE"/>
    <property type="match status" value="1"/>
</dbReference>
<proteinExistence type="predicted"/>
<dbReference type="InterPro" id="IPR036910">
    <property type="entry name" value="HMG_box_dom_sf"/>
</dbReference>
<dbReference type="SUPFAM" id="SSF47095">
    <property type="entry name" value="HMG-box"/>
    <property type="match status" value="1"/>
</dbReference>
<evidence type="ECO:0000256" key="7">
    <source>
        <dbReference type="SAM" id="MobiDB-lite"/>
    </source>
</evidence>
<dbReference type="InterPro" id="IPR050917">
    <property type="entry name" value="SOX_TF"/>
</dbReference>
<name>A0ABM3FG40_NEOLC</name>
<keyword evidence="9" id="KW-1185">Reference proteome</keyword>
<dbReference type="PANTHER" id="PTHR45803">
    <property type="entry name" value="SOX100B"/>
    <property type="match status" value="1"/>
</dbReference>
<dbReference type="GeneID" id="107225613"/>
<organism evidence="9 10">
    <name type="scientific">Neodiprion lecontei</name>
    <name type="common">Redheaded pine sawfly</name>
    <dbReference type="NCBI Taxonomy" id="441921"/>
    <lineage>
        <taxon>Eukaryota</taxon>
        <taxon>Metazoa</taxon>
        <taxon>Ecdysozoa</taxon>
        <taxon>Arthropoda</taxon>
        <taxon>Hexapoda</taxon>
        <taxon>Insecta</taxon>
        <taxon>Pterygota</taxon>
        <taxon>Neoptera</taxon>
        <taxon>Endopterygota</taxon>
        <taxon>Hymenoptera</taxon>
        <taxon>Tenthredinoidea</taxon>
        <taxon>Diprionidae</taxon>
        <taxon>Diprioninae</taxon>
        <taxon>Neodiprion</taxon>
    </lineage>
</organism>
<dbReference type="PANTHER" id="PTHR45803:SF5">
    <property type="entry name" value="SOX100B"/>
    <property type="match status" value="1"/>
</dbReference>
<feature type="domain" description="HMG box" evidence="8">
    <location>
        <begin position="71"/>
        <end position="139"/>
    </location>
</feature>
<dbReference type="PROSITE" id="PS50118">
    <property type="entry name" value="HMG_BOX_2"/>
    <property type="match status" value="1"/>
</dbReference>
<comment type="subcellular location">
    <subcellularLocation>
        <location evidence="1">Nucleus</location>
    </subcellularLocation>
</comment>
<dbReference type="SMART" id="SM00398">
    <property type="entry name" value="HMG"/>
    <property type="match status" value="1"/>
</dbReference>
<dbReference type="Proteomes" id="UP000829291">
    <property type="component" value="Chromosome 2"/>
</dbReference>
<protein>
    <submittedName>
        <fullName evidence="10">Sex-determining region Y protein isoform X1</fullName>
    </submittedName>
</protein>
<feature type="DNA-binding region" description="HMG box" evidence="6">
    <location>
        <begin position="71"/>
        <end position="139"/>
    </location>
</feature>
<evidence type="ECO:0000256" key="4">
    <source>
        <dbReference type="ARBA" id="ARBA00023163"/>
    </source>
</evidence>
<evidence type="ECO:0000256" key="5">
    <source>
        <dbReference type="ARBA" id="ARBA00023242"/>
    </source>
</evidence>
<dbReference type="RefSeq" id="XP_046586992.1">
    <property type="nucleotide sequence ID" value="XM_046731036.1"/>
</dbReference>
<evidence type="ECO:0000256" key="6">
    <source>
        <dbReference type="PROSITE-ProRule" id="PRU00267"/>
    </source>
</evidence>
<evidence type="ECO:0000256" key="2">
    <source>
        <dbReference type="ARBA" id="ARBA00023015"/>
    </source>
</evidence>
<feature type="region of interest" description="Disordered" evidence="7">
    <location>
        <begin position="238"/>
        <end position="257"/>
    </location>
</feature>
<accession>A0ABM3FG40</accession>
<keyword evidence="4" id="KW-0804">Transcription</keyword>
<evidence type="ECO:0000256" key="1">
    <source>
        <dbReference type="ARBA" id="ARBA00004123"/>
    </source>
</evidence>
<evidence type="ECO:0000313" key="10">
    <source>
        <dbReference type="RefSeq" id="XP_046586992.1"/>
    </source>
</evidence>
<dbReference type="Pfam" id="PF00505">
    <property type="entry name" value="HMG_box"/>
    <property type="match status" value="1"/>
</dbReference>
<evidence type="ECO:0000259" key="8">
    <source>
        <dbReference type="PROSITE" id="PS50118"/>
    </source>
</evidence>
<dbReference type="InterPro" id="IPR009071">
    <property type="entry name" value="HMG_box_dom"/>
</dbReference>
<gene>
    <name evidence="10" type="primary">LOC107225613</name>
</gene>
<reference evidence="10" key="1">
    <citation type="submission" date="2025-08" db="UniProtKB">
        <authorList>
            <consortium name="RefSeq"/>
        </authorList>
    </citation>
    <scope>IDENTIFICATION</scope>
    <source>
        <tissue evidence="10">Thorax and Abdomen</tissue>
    </source>
</reference>
<keyword evidence="3 6" id="KW-0238">DNA-binding</keyword>
<sequence>MQGFVFGISGMARTIGFHRVPCYISYFGFPLILLRRPFETMESYLLRLRRGYDWTLLPVTSKASGRRGGHIKRPMNAFMVWAQAARRKLSYQYPHLHNSELSKTLGKLWRILSDRDKQPFVEEAQRLRSAHKKQHPEYKYQPRRRKQKLAEQAGMVLAQCIVPTTTSFDSPTGSTGDCAYGRLLYHEAGKAYDLPTSYYAANPSRTYGDPSMVPSNLPPPVKFPQRPDHDKVYAEKQAYDGQTQPPKYELPKTHPDSKRQDLLHARYLHHHHHHHHHRHEENGGVPKFVEPQPRAYDLPKITDAMKTYPENLKYPHDSSAAMKPSYTCFHSDYHPLEGYAAAHSDGDHQPQGVPPGHSFYPYVTAATSIAQPPYYMGPR</sequence>
<keyword evidence="5 6" id="KW-0539">Nucleus</keyword>
<dbReference type="Gene3D" id="1.10.30.10">
    <property type="entry name" value="High mobility group box domain"/>
    <property type="match status" value="1"/>
</dbReference>